<dbReference type="NCBIfam" id="TIGR01753">
    <property type="entry name" value="flav_short"/>
    <property type="match status" value="1"/>
</dbReference>
<dbReference type="InterPro" id="IPR010087">
    <property type="entry name" value="Flav_short"/>
</dbReference>
<dbReference type="PANTHER" id="PTHR42809:SF1">
    <property type="entry name" value="FLAVODOXIN 1"/>
    <property type="match status" value="1"/>
</dbReference>
<dbReference type="GO" id="GO:0010181">
    <property type="term" value="F:FMN binding"/>
    <property type="evidence" value="ECO:0007669"/>
    <property type="project" value="UniProtKB-UniRule"/>
</dbReference>
<dbReference type="InterPro" id="IPR008254">
    <property type="entry name" value="Flavodoxin/NO_synth"/>
</dbReference>
<evidence type="ECO:0000256" key="4">
    <source>
        <dbReference type="ARBA" id="ARBA00022448"/>
    </source>
</evidence>
<dbReference type="NCBIfam" id="NF005587">
    <property type="entry name" value="PRK07308.1"/>
    <property type="match status" value="1"/>
</dbReference>
<evidence type="ECO:0000256" key="7">
    <source>
        <dbReference type="ARBA" id="ARBA00022982"/>
    </source>
</evidence>
<evidence type="ECO:0000256" key="8">
    <source>
        <dbReference type="RuleBase" id="RU367037"/>
    </source>
</evidence>
<evidence type="ECO:0000256" key="3">
    <source>
        <dbReference type="ARBA" id="ARBA00005267"/>
    </source>
</evidence>
<dbReference type="Pfam" id="PF00258">
    <property type="entry name" value="Flavodoxin_1"/>
    <property type="match status" value="1"/>
</dbReference>
<dbReference type="Gene3D" id="3.40.50.360">
    <property type="match status" value="1"/>
</dbReference>
<keyword evidence="11" id="KW-1185">Reference proteome</keyword>
<keyword evidence="6 8" id="KW-0288">FMN</keyword>
<comment type="cofactor">
    <cofactor evidence="1 8">
        <name>FMN</name>
        <dbReference type="ChEBI" id="CHEBI:58210"/>
    </cofactor>
</comment>
<dbReference type="NCBIfam" id="NF005216">
    <property type="entry name" value="PRK06703.1"/>
    <property type="match status" value="1"/>
</dbReference>
<dbReference type="InterPro" id="IPR029039">
    <property type="entry name" value="Flavoprotein-like_sf"/>
</dbReference>
<organism evidence="10 11">
    <name type="scientific">Agrilactobacillus composti DSM 18527 = JCM 14202</name>
    <dbReference type="NCBI Taxonomy" id="1423734"/>
    <lineage>
        <taxon>Bacteria</taxon>
        <taxon>Bacillati</taxon>
        <taxon>Bacillota</taxon>
        <taxon>Bacilli</taxon>
        <taxon>Lactobacillales</taxon>
        <taxon>Lactobacillaceae</taxon>
        <taxon>Agrilactobacillus</taxon>
    </lineage>
</organism>
<dbReference type="GO" id="GO:0016651">
    <property type="term" value="F:oxidoreductase activity, acting on NAD(P)H"/>
    <property type="evidence" value="ECO:0007669"/>
    <property type="project" value="UniProtKB-ARBA"/>
</dbReference>
<comment type="function">
    <text evidence="2 8">Low-potential electron donor to a number of redox enzymes.</text>
</comment>
<dbReference type="eggNOG" id="COG0716">
    <property type="taxonomic scope" value="Bacteria"/>
</dbReference>
<reference evidence="10 11" key="1">
    <citation type="journal article" date="2015" name="Genome Announc.">
        <title>Expanding the biotechnology potential of lactobacilli through comparative genomics of 213 strains and associated genera.</title>
        <authorList>
            <person name="Sun Z."/>
            <person name="Harris H.M."/>
            <person name="McCann A."/>
            <person name="Guo C."/>
            <person name="Argimon S."/>
            <person name="Zhang W."/>
            <person name="Yang X."/>
            <person name="Jeffery I.B."/>
            <person name="Cooney J.C."/>
            <person name="Kagawa T.F."/>
            <person name="Liu W."/>
            <person name="Song Y."/>
            <person name="Salvetti E."/>
            <person name="Wrobel A."/>
            <person name="Rasinkangas P."/>
            <person name="Parkhill J."/>
            <person name="Rea M.C."/>
            <person name="O'Sullivan O."/>
            <person name="Ritari J."/>
            <person name="Douillard F.P."/>
            <person name="Paul Ross R."/>
            <person name="Yang R."/>
            <person name="Briner A.E."/>
            <person name="Felis G.E."/>
            <person name="de Vos W.M."/>
            <person name="Barrangou R."/>
            <person name="Klaenhammer T.R."/>
            <person name="Caufield P.W."/>
            <person name="Cui Y."/>
            <person name="Zhang H."/>
            <person name="O'Toole P.W."/>
        </authorList>
    </citation>
    <scope>NUCLEOTIDE SEQUENCE [LARGE SCALE GENOMIC DNA]</scope>
    <source>
        <strain evidence="10 11">DSM 18527</strain>
    </source>
</reference>
<dbReference type="PATRIC" id="fig|1423734.3.peg.748"/>
<dbReference type="STRING" id="1423734.FC83_GL000741"/>
<evidence type="ECO:0000256" key="6">
    <source>
        <dbReference type="ARBA" id="ARBA00022643"/>
    </source>
</evidence>
<proteinExistence type="inferred from homology"/>
<dbReference type="SUPFAM" id="SSF52218">
    <property type="entry name" value="Flavoproteins"/>
    <property type="match status" value="1"/>
</dbReference>
<keyword evidence="7 8" id="KW-0249">Electron transport</keyword>
<evidence type="ECO:0000259" key="9">
    <source>
        <dbReference type="PROSITE" id="PS50902"/>
    </source>
</evidence>
<accession>A0A0R1XW11</accession>
<evidence type="ECO:0000313" key="11">
    <source>
        <dbReference type="Proteomes" id="UP000051236"/>
    </source>
</evidence>
<keyword evidence="5 8" id="KW-0285">Flavoprotein</keyword>
<comment type="similarity">
    <text evidence="3 8">Belongs to the flavodoxin family.</text>
</comment>
<evidence type="ECO:0000256" key="1">
    <source>
        <dbReference type="ARBA" id="ARBA00001917"/>
    </source>
</evidence>
<dbReference type="PROSITE" id="PS50902">
    <property type="entry name" value="FLAVODOXIN_LIKE"/>
    <property type="match status" value="1"/>
</dbReference>
<evidence type="ECO:0000256" key="2">
    <source>
        <dbReference type="ARBA" id="ARBA00003297"/>
    </source>
</evidence>
<name>A0A0R1XW11_9LACO</name>
<evidence type="ECO:0000256" key="5">
    <source>
        <dbReference type="ARBA" id="ARBA00022630"/>
    </source>
</evidence>
<dbReference type="EMBL" id="AZGA01000078">
    <property type="protein sequence ID" value="KRM31446.1"/>
    <property type="molecule type" value="Genomic_DNA"/>
</dbReference>
<gene>
    <name evidence="10" type="ORF">FC83_GL000741</name>
</gene>
<feature type="domain" description="Flavodoxin-like" evidence="9">
    <location>
        <begin position="16"/>
        <end position="155"/>
    </location>
</feature>
<keyword evidence="4 8" id="KW-0813">Transport</keyword>
<protein>
    <recommendedName>
        <fullName evidence="8">Flavodoxin</fullName>
    </recommendedName>
</protein>
<sequence>MIASKSLFWRHSMASAKIVYASMTGNNEEVAGIVEEALENLGVDVDTVEISQADAEDFEDVDICVVATYTYGDGELPDEAVDFYEDLEEEDLTGKIYGCCGSGDTFYDDFGKSIDDFAAVFEKTGATKGADIVKVDLAPEEDDIAHLENFAKQLVEAQEKL</sequence>
<dbReference type="AlphaFoldDB" id="A0A0R1XW11"/>
<comment type="caution">
    <text evidence="10">The sequence shown here is derived from an EMBL/GenBank/DDBJ whole genome shotgun (WGS) entry which is preliminary data.</text>
</comment>
<dbReference type="GO" id="GO:0009055">
    <property type="term" value="F:electron transfer activity"/>
    <property type="evidence" value="ECO:0007669"/>
    <property type="project" value="UniProtKB-UniRule"/>
</dbReference>
<dbReference type="PANTHER" id="PTHR42809">
    <property type="entry name" value="FLAVODOXIN 2"/>
    <property type="match status" value="1"/>
</dbReference>
<dbReference type="InterPro" id="IPR050619">
    <property type="entry name" value="Flavodoxin"/>
</dbReference>
<evidence type="ECO:0000313" key="10">
    <source>
        <dbReference type="EMBL" id="KRM31446.1"/>
    </source>
</evidence>
<dbReference type="Proteomes" id="UP000051236">
    <property type="component" value="Unassembled WGS sequence"/>
</dbReference>